<sequence length="71" mass="7847">MLYARARELADVTDSRAALPKWLSSVTAYAATVRGLDRADPRQSCRLRRAASVSCAEVQLTEAGEPLLRRE</sequence>
<name>A0ABZ1E906_9ACTN</name>
<proteinExistence type="predicted"/>
<accession>A0ABZ1E906</accession>
<reference evidence="1 2" key="1">
    <citation type="submission" date="2022-10" db="EMBL/GenBank/DDBJ databases">
        <title>The complete genomes of actinobacterial strains from the NBC collection.</title>
        <authorList>
            <person name="Joergensen T.S."/>
            <person name="Alvarez Arevalo M."/>
            <person name="Sterndorff E.B."/>
            <person name="Faurdal D."/>
            <person name="Vuksanovic O."/>
            <person name="Mourched A.-S."/>
            <person name="Charusanti P."/>
            <person name="Shaw S."/>
            <person name="Blin K."/>
            <person name="Weber T."/>
        </authorList>
    </citation>
    <scope>NUCLEOTIDE SEQUENCE [LARGE SCALE GENOMIC DNA]</scope>
    <source>
        <strain evidence="1 2">NBC 01809</strain>
    </source>
</reference>
<evidence type="ECO:0000313" key="1">
    <source>
        <dbReference type="EMBL" id="WSA31298.1"/>
    </source>
</evidence>
<dbReference type="EMBL" id="CP109071">
    <property type="protein sequence ID" value="WSA31298.1"/>
    <property type="molecule type" value="Genomic_DNA"/>
</dbReference>
<protein>
    <submittedName>
        <fullName evidence="1">Uncharacterized protein</fullName>
    </submittedName>
</protein>
<dbReference type="Proteomes" id="UP001334804">
    <property type="component" value="Chromosome"/>
</dbReference>
<evidence type="ECO:0000313" key="2">
    <source>
        <dbReference type="Proteomes" id="UP001334804"/>
    </source>
</evidence>
<dbReference type="RefSeq" id="WP_326563717.1">
    <property type="nucleotide sequence ID" value="NZ_CP109071.1"/>
</dbReference>
<organism evidence="1 2">
    <name type="scientific">Micromonospora peucetia</name>
    <dbReference type="NCBI Taxonomy" id="47871"/>
    <lineage>
        <taxon>Bacteria</taxon>
        <taxon>Bacillati</taxon>
        <taxon>Actinomycetota</taxon>
        <taxon>Actinomycetes</taxon>
        <taxon>Micromonosporales</taxon>
        <taxon>Micromonosporaceae</taxon>
        <taxon>Micromonospora</taxon>
    </lineage>
</organism>
<gene>
    <name evidence="1" type="ORF">OIE14_24640</name>
</gene>
<keyword evidence="2" id="KW-1185">Reference proteome</keyword>